<dbReference type="Gene3D" id="1.10.1070.11">
    <property type="entry name" value="Phosphatidylinositol 3-/4-kinase, catalytic domain"/>
    <property type="match status" value="1"/>
</dbReference>
<dbReference type="InterPro" id="IPR046805">
    <property type="entry name" value="Tra1_ring"/>
</dbReference>
<dbReference type="SMART" id="SM01343">
    <property type="entry name" value="FATC"/>
    <property type="match status" value="1"/>
</dbReference>
<dbReference type="PROSITE" id="PS51189">
    <property type="entry name" value="FAT"/>
    <property type="match status" value="1"/>
</dbReference>
<evidence type="ECO:0000259" key="4">
    <source>
        <dbReference type="PROSITE" id="PS51189"/>
    </source>
</evidence>
<comment type="caution">
    <text evidence="6">The sequence shown here is derived from an EMBL/GenBank/DDBJ whole genome shotgun (WGS) entry which is preliminary data.</text>
</comment>
<dbReference type="EMBL" id="CAJVPI010000035">
    <property type="protein sequence ID" value="CAG8462704.1"/>
    <property type="molecule type" value="Genomic_DNA"/>
</dbReference>
<dbReference type="InterPro" id="IPR000403">
    <property type="entry name" value="PI3/4_kinase_cat_dom"/>
</dbReference>
<dbReference type="Pfam" id="PF00454">
    <property type="entry name" value="PI3_PI4_kinase"/>
    <property type="match status" value="1"/>
</dbReference>
<evidence type="ECO:0000256" key="2">
    <source>
        <dbReference type="SAM" id="MobiDB-lite"/>
    </source>
</evidence>
<evidence type="ECO:0000259" key="5">
    <source>
        <dbReference type="PROSITE" id="PS51190"/>
    </source>
</evidence>
<dbReference type="PANTHER" id="PTHR11139">
    <property type="entry name" value="ATAXIA TELANGIECTASIA MUTATED ATM -RELATED"/>
    <property type="match status" value="1"/>
</dbReference>
<feature type="compositionally biased region" description="Basic and acidic residues" evidence="2">
    <location>
        <begin position="1009"/>
        <end position="1034"/>
    </location>
</feature>
<feature type="domain" description="PI3K/PI4K catalytic" evidence="3">
    <location>
        <begin position="3410"/>
        <end position="3741"/>
    </location>
</feature>
<dbReference type="Pfam" id="PF20175">
    <property type="entry name" value="Tra1_central"/>
    <property type="match status" value="1"/>
</dbReference>
<dbReference type="InterPro" id="IPR036940">
    <property type="entry name" value="PI3/4_kinase_cat_sf"/>
</dbReference>
<dbReference type="SMART" id="SM00146">
    <property type="entry name" value="PI3Kc"/>
    <property type="match status" value="1"/>
</dbReference>
<dbReference type="GO" id="GO:0005634">
    <property type="term" value="C:nucleus"/>
    <property type="evidence" value="ECO:0007669"/>
    <property type="project" value="TreeGrafter"/>
</dbReference>
<dbReference type="CDD" id="cd05163">
    <property type="entry name" value="PIKK_TRRAP"/>
    <property type="match status" value="1"/>
</dbReference>
<feature type="compositionally biased region" description="Low complexity" evidence="2">
    <location>
        <begin position="536"/>
        <end position="557"/>
    </location>
</feature>
<dbReference type="SUPFAM" id="SSF56112">
    <property type="entry name" value="Protein kinase-like (PK-like)"/>
    <property type="match status" value="1"/>
</dbReference>
<keyword evidence="7" id="KW-1185">Reference proteome</keyword>
<evidence type="ECO:0000256" key="1">
    <source>
        <dbReference type="ARBA" id="ARBA00007234"/>
    </source>
</evidence>
<dbReference type="GO" id="GO:0035267">
    <property type="term" value="C:NuA4 histone acetyltransferase complex"/>
    <property type="evidence" value="ECO:0007669"/>
    <property type="project" value="TreeGrafter"/>
</dbReference>
<gene>
    <name evidence="6" type="ORF">PBRASI_LOCUS670</name>
</gene>
<dbReference type="OrthoDB" id="5570127at2759"/>
<dbReference type="GO" id="GO:0006355">
    <property type="term" value="P:regulation of DNA-templated transcription"/>
    <property type="evidence" value="ECO:0007669"/>
    <property type="project" value="TreeGrafter"/>
</dbReference>
<dbReference type="InterPro" id="IPR014009">
    <property type="entry name" value="PIK_FAT"/>
</dbReference>
<dbReference type="InterPro" id="IPR003152">
    <property type="entry name" value="FATC_dom"/>
</dbReference>
<proteinExistence type="inferred from homology"/>
<evidence type="ECO:0000313" key="6">
    <source>
        <dbReference type="EMBL" id="CAG8462704.1"/>
    </source>
</evidence>
<feature type="compositionally biased region" description="Polar residues" evidence="2">
    <location>
        <begin position="185"/>
        <end position="194"/>
    </location>
</feature>
<dbReference type="InterPro" id="IPR003151">
    <property type="entry name" value="PIK-rel_kinase_FAT"/>
</dbReference>
<feature type="region of interest" description="Disordered" evidence="2">
    <location>
        <begin position="3160"/>
        <end position="3249"/>
    </location>
</feature>
<dbReference type="InterPro" id="IPR050517">
    <property type="entry name" value="DDR_Repair_Kinase"/>
</dbReference>
<dbReference type="GO" id="GO:0000124">
    <property type="term" value="C:SAGA complex"/>
    <property type="evidence" value="ECO:0007669"/>
    <property type="project" value="TreeGrafter"/>
</dbReference>
<feature type="domain" description="FATC" evidence="5">
    <location>
        <begin position="3741"/>
        <end position="3773"/>
    </location>
</feature>
<name>A0A9N8Z373_9GLOM</name>
<evidence type="ECO:0000259" key="3">
    <source>
        <dbReference type="PROSITE" id="PS50290"/>
    </source>
</evidence>
<comment type="similarity">
    <text evidence="1">Belongs to the PI3/PI4-kinase family. TRA1 subfamily.</text>
</comment>
<organism evidence="6 7">
    <name type="scientific">Paraglomus brasilianum</name>
    <dbReference type="NCBI Taxonomy" id="144538"/>
    <lineage>
        <taxon>Eukaryota</taxon>
        <taxon>Fungi</taxon>
        <taxon>Fungi incertae sedis</taxon>
        <taxon>Mucoromycota</taxon>
        <taxon>Glomeromycotina</taxon>
        <taxon>Glomeromycetes</taxon>
        <taxon>Paraglomerales</taxon>
        <taxon>Paraglomeraceae</taxon>
        <taxon>Paraglomus</taxon>
    </lineage>
</organism>
<dbReference type="Proteomes" id="UP000789739">
    <property type="component" value="Unassembled WGS sequence"/>
</dbReference>
<dbReference type="SUPFAM" id="SSF48371">
    <property type="entry name" value="ARM repeat"/>
    <property type="match status" value="4"/>
</dbReference>
<feature type="domain" description="FAT" evidence="4">
    <location>
        <begin position="2604"/>
        <end position="3157"/>
    </location>
</feature>
<feature type="region of interest" description="Disordered" evidence="2">
    <location>
        <begin position="999"/>
        <end position="1034"/>
    </location>
</feature>
<feature type="compositionally biased region" description="Polar residues" evidence="2">
    <location>
        <begin position="160"/>
        <end position="171"/>
    </location>
</feature>
<protein>
    <submittedName>
        <fullName evidence="6">5518_t:CDS:1</fullName>
    </submittedName>
</protein>
<dbReference type="PROSITE" id="PS50290">
    <property type="entry name" value="PI3_4_KINASE_3"/>
    <property type="match status" value="1"/>
</dbReference>
<feature type="region of interest" description="Disordered" evidence="2">
    <location>
        <begin position="534"/>
        <end position="560"/>
    </location>
</feature>
<reference evidence="6" key="1">
    <citation type="submission" date="2021-06" db="EMBL/GenBank/DDBJ databases">
        <authorList>
            <person name="Kallberg Y."/>
            <person name="Tangrot J."/>
            <person name="Rosling A."/>
        </authorList>
    </citation>
    <scope>NUCLEOTIDE SEQUENCE</scope>
    <source>
        <strain evidence="6">BR232B</strain>
    </source>
</reference>
<dbReference type="Pfam" id="PF02259">
    <property type="entry name" value="FAT"/>
    <property type="match status" value="1"/>
</dbReference>
<feature type="compositionally biased region" description="Low complexity" evidence="2">
    <location>
        <begin position="3170"/>
        <end position="3186"/>
    </location>
</feature>
<feature type="region of interest" description="Disordered" evidence="2">
    <location>
        <begin position="159"/>
        <end position="194"/>
    </location>
</feature>
<dbReference type="GO" id="GO:0006281">
    <property type="term" value="P:DNA repair"/>
    <property type="evidence" value="ECO:0007669"/>
    <property type="project" value="TreeGrafter"/>
</dbReference>
<evidence type="ECO:0000313" key="7">
    <source>
        <dbReference type="Proteomes" id="UP000789739"/>
    </source>
</evidence>
<dbReference type="InterPro" id="IPR046807">
    <property type="entry name" value="Tra1_central"/>
</dbReference>
<feature type="compositionally biased region" description="Polar residues" evidence="2">
    <location>
        <begin position="3209"/>
        <end position="3249"/>
    </location>
</feature>
<dbReference type="PROSITE" id="PS51190">
    <property type="entry name" value="FATC"/>
    <property type="match status" value="1"/>
</dbReference>
<sequence length="3773" mass="431271">MAGSNVPDCEVYAARLSDSKLDYKLKYQIATELRDSVEIFQSADYARFLQVLMPVFYKILNEGQPVFNNNDPQQKLRNVILEILHRLQQPDSLQARELLQTVMKLLRIENEDNAVICLKIIIDLHRNYKNMLEEQVPPFLDIVMDMYRNMEQTVRDSFDVASTPSGSTPSHASIMPFPGSPRPSSPVSDTSEMTPSKTLAKSLHSFKVLAECPIMVVLLFQPHRQGLNTDIQQFVPLIIKTLKLQARPQAEAQEAARARNEIFVGVAPGIRDRVKYTEFIVAQVKTLSFLAYILRGCERELEQYSDDIPEFVIRLLQNCPPEASGTRKELLVATRHILSTAFRGSFLSKVDILLNEKVLIGTGVTSSETLRPLAYSMLADVVHHVRQELTPAQLARTVHIYSRNLHDPTLATTIQTMCTILLFNVIECIVNIPDKNEARDLLTRILDTLANKFETLNHTLVDMRKVQQRKKLSGIAKPPVDDFDFDAARPINTHPTTPALLALSGESLHETVNEKWVLIRHLVKMVRIVPNLKNCNPQPQQQSQQSQTQSSNGQPSNTVTRGFSQEEVDILIKLFREGIKSFEYSTMDINFPELFQQLDRIQLLEQSVRMPHFTRAKEAIEIFASLFISIDSAVFQEIISSQLEFFYDAMIQNPALLQIPQYFLAQGDTVEHFAGLLLRFLVDRMDELGESDPVRAHVMLRLFRAVFFAGNAYPDALERVLHPHLANIIITCMKLSASAKEPINYFILLKSLFRGIGGGKYEMLYKEVLPLLQMVLEGLNHNLSLTPSRKMRDLFVELCLTVPVRLSVLLPYLGYLMRPLVFALQSHQDLVTQGLRILELCIDNVTPSLLDPIMAPFMNDLMKALWTRLKPTQQNKLHSITTTRILGKLGGRNRRMFKDPPQLANRNPPINGLETLIHFDPHAPSITLPLDECLSLSASTLQDPNSSAFYREEAYKFVAGTIPLLLNLDGGPENIGELITECVQKQLLAAEIETASVDNTNVETSTNDNKMDIDGHAESSRPRETSTSERSISEGHRLALKRRVVQEETLRKVICALFTAAAIPELKDRAWPFLENLIRHFAMLEIGDAIDYRRARERKASQINLEQKTKSYNLESKVIVEALVDVMSSEDKRLQDLAASALKLMYETCLLIVGSREAIRSFPLFHLLASRFSSGCYRQESFRKRGGCHGVYILSSEVNIGTRWMLDHELEFVKSLIFILKDVSPDFATSNVEEANRALLKVLEVCHRPENTVDIDPEERKQKLQKLTVTLIPELSNATAAVREGMQSALKKLAEMMNTDVTELLKPVKDHLLKSIFQKPLRALPLQMQIGILDCVTYCLTLRPPLLEFTEDLNTLLNEVLHLADTEEQPLQGRTPPFKNVTSLNNLRIVCIKLLSAVMQCAELVLPPQPNTRARIIGVFFKSLYSKYPEIVEVANKGLQQVIQQQHKLPKELLQAGLRPILVNLSDHKKLTVAGLEGLARLLELLKNYFKVEIGKKLLDHLRLWAEPRTLQEAATKPLTESEPIKIIVAILNVFHLLPPAANVFLDELVTIVLDLEEQLRRSSSSPFREPLIKFLNRYSTEATDYFYDRLSNEKHSRLFLNLIGAPNAEKLREEIMVNQAKLKEKTLDPEVKDPDEAKLQLILIVRKIAEFHPEWLAEEQTKPIIEGLKSYWKSNERFEKAKLEISLRLPKIREARFLVEIFVIYLKQNSDDIDLLFDLTTAFCHESLVDYTFLKKFFHEVALTYDPTKKRDILDKFLDVIEDQFIPQITKTQAARMIANPILMVAFARGALEYEHILAGPVIERLHRSIWGPRANDSQMEDTLRIELLQLSTLLVQNASHLLENVKKDLFKFGWNQVKVDDITAKYSAYVLIARFIAAYETPLKFPKQAYQALLRASQLEARGLVRQALDIITPVLPLRIDHSDSSRSSSRRKFPTWAALTKKVLMEDGYSVSQLVNVYQLLVRHPDLFYDSREHFMPQIVGTLTRLGLLANATPETKLLTIDLSDLILKWERKRISEHRKHDISATSTPIASIGSPEKRRLEFDLESPRKRQQVEIGGDIRALSVDTNIEYTLSGNLRESVVCYLVRFVCLANEPTNSKSALSKRALELVKEFLQPEYWPEVNIKLDYFERTLMLPEIVNEAAYCNALEVLNVILERKTSDWIITNIGQLHKLLEKSITSDKAKVQKSLYPVLAHVYKALPDVDESATVDSEIEAFTTLVEKTIQDALNYSGSSVFTALMLVKAVGSKHLTNIDNFLPNLIQVVQKFAKEHIHGTAPQSKEVTHVEILTMALQIVNSRIPSLSLEQRANFVQVLCQLIDKIKDNVLARAIFEMAKQWIIKKTDTLPTMKEKAKILMKMMSFESLEDKTLLEEYLDLVISIYSDPLFFRTDLTKKLEQAFLMGTRSNKPAIRNRFMDIFDNSMERNLYTRLNYIVSVQNWESLGAHFWLHQALDLLLGAAISETKIRPPATGLQTKPITTIYSNLISAELSTVVDSKVTELFHSHLEFIHKLANIEARDLIRPITQLHHLDSQLACQLWIDLFPSCTGIITHKDRQDLTKNMISLLSKEYHIKQADMRPNCVQALLDGVSRCVPPMKLPPHLIKYIGRTFCAWHTALELLQQHTNAPHRDEDKFKDGTLDALADLYATLSEDDMYAGLWRQRSLHAETSAAISYEQCGMWLEAQLAYGLAQNKSRSGGSQLTEPEYLLWEEHWLSCAERLQQWDILLDYAKNENNADLILECEWRLHDWMDEVKFIEHTIQQISHEPTPRGKVFESFLAFVNAQQDKNTDVFKKACDEMLQLTLRKWHSLPGIISQSHIPLLQIFQQYIELEDANKLLTTLNNLSSSNAEAKAFEMKSVFQGWRERLPNVWEDINIWSDLVAWRKHIFRMVNRAYQPYQQSTGNSTSNNNFAFRGHHETAWIINRFAHVARKHALSEVCVSFLQQIYSLPNIEIQEAFLKLREQTKCHYHNTNELPLALDVINNTNLNYFGHQQKAEFHTLKGMILAKMNKDQEANSSFATAVQVDFRLSKAWAAWGHHNDRKYQQEPNDISHATNALSCYLQAAGLYNNHKSRKLLLRILWLLATDDTQGTLATVFESYVSKGDVPTWYWITFIPQLIVCLQHKEARQARYILTKIAKQYPQALYFHLRACREEHANKLQNHSAQRSAQSTASTSASTSVPNTPATPNPTTPGPSNGNDGIVIPAPSTQSSPNPMSPHTVNLNQASPVASQTPQTPHSVPGQTTLKSTYPSLSLTLESMVEHIRVRLRSTSDEDIYRLIVALFNDGVQQITGRVSKGMDETALSKATEDNIKRFANSLPPGHFQKAFREEFIQSKPDLFQYVESLRKLRDRIETTLDSRHRKHHLEHFSNYLAELQHQKFDEIDMPGQYLLLRDHNNNDFIRIERVMPEVDSIRSHGWCYRRLTFRGYDGSLHPFAVQQPVTKHCRREEKIIQLFRILNSVLARKKESRRRELFFHVPLIVPLAPQLRIIEDDASYVSLQDVYEDYCDTHGIRKDEILFYYASRMRRNIPQNNQGSVQLTNQGLEVVEDIAAKFIPPDILSKYLSRCMKSHSDLWMLRKQFTKQMASVAFMTYTMGIGQRHPPKFIISTNTGNIWTTDLTPNMANYVLAVTPLMTTHETVPFRLTRNLQNFMTPIGVEGVFASSLMAIGQSLIDPEFDLSQYLSIFVRDEVAAWFFMNQKQCTEVQLKQKIATNVNVIVQRARELSCKDIREKPPKDPKVVVNHGILELIAKATNPQNLALMDFTWMQWL</sequence>
<dbReference type="InterPro" id="IPR011009">
    <property type="entry name" value="Kinase-like_dom_sf"/>
</dbReference>
<dbReference type="Pfam" id="PF20206">
    <property type="entry name" value="Tra1_ring"/>
    <property type="match status" value="1"/>
</dbReference>
<feature type="compositionally biased region" description="Polar residues" evidence="2">
    <location>
        <begin position="999"/>
        <end position="1008"/>
    </location>
</feature>
<dbReference type="PANTHER" id="PTHR11139:SF1">
    <property type="entry name" value="TRANSFORMATION_TRANSCRIPTION DOMAIN-ASSOCIATED PROTEIN"/>
    <property type="match status" value="1"/>
</dbReference>
<accession>A0A9N8Z373</accession>
<dbReference type="InterPro" id="IPR016024">
    <property type="entry name" value="ARM-type_fold"/>
</dbReference>